<name>A0A8S3ZPX3_9EUPU</name>
<dbReference type="PROSITE" id="PS51154">
    <property type="entry name" value="MACRO"/>
    <property type="match status" value="1"/>
</dbReference>
<dbReference type="EMBL" id="CAJHNH020004757">
    <property type="protein sequence ID" value="CAG5131583.1"/>
    <property type="molecule type" value="Genomic_DNA"/>
</dbReference>
<gene>
    <name evidence="3" type="ORF">CUNI_LOCUS17141</name>
</gene>
<feature type="domain" description="Macro" evidence="2">
    <location>
        <begin position="286"/>
        <end position="421"/>
    </location>
</feature>
<feature type="compositionally biased region" description="Basic and acidic residues" evidence="1">
    <location>
        <begin position="141"/>
        <end position="158"/>
    </location>
</feature>
<dbReference type="SUPFAM" id="SSF52949">
    <property type="entry name" value="Macro domain-like"/>
    <property type="match status" value="1"/>
</dbReference>
<dbReference type="OrthoDB" id="6133115at2759"/>
<accession>A0A8S3ZPX3</accession>
<dbReference type="InterPro" id="IPR043472">
    <property type="entry name" value="Macro_dom-like"/>
</dbReference>
<proteinExistence type="predicted"/>
<evidence type="ECO:0000313" key="4">
    <source>
        <dbReference type="Proteomes" id="UP000678393"/>
    </source>
</evidence>
<organism evidence="3 4">
    <name type="scientific">Candidula unifasciata</name>
    <dbReference type="NCBI Taxonomy" id="100452"/>
    <lineage>
        <taxon>Eukaryota</taxon>
        <taxon>Metazoa</taxon>
        <taxon>Spiralia</taxon>
        <taxon>Lophotrochozoa</taxon>
        <taxon>Mollusca</taxon>
        <taxon>Gastropoda</taxon>
        <taxon>Heterobranchia</taxon>
        <taxon>Euthyneura</taxon>
        <taxon>Panpulmonata</taxon>
        <taxon>Eupulmonata</taxon>
        <taxon>Stylommatophora</taxon>
        <taxon>Helicina</taxon>
        <taxon>Helicoidea</taxon>
        <taxon>Geomitridae</taxon>
        <taxon>Candidula</taxon>
    </lineage>
</organism>
<dbReference type="SMART" id="SM00506">
    <property type="entry name" value="A1pp"/>
    <property type="match status" value="1"/>
</dbReference>
<feature type="non-terminal residue" evidence="3">
    <location>
        <position position="1"/>
    </location>
</feature>
<evidence type="ECO:0000256" key="1">
    <source>
        <dbReference type="SAM" id="MobiDB-lite"/>
    </source>
</evidence>
<dbReference type="AlphaFoldDB" id="A0A8S3ZPX3"/>
<dbReference type="InterPro" id="IPR002589">
    <property type="entry name" value="Macro_dom"/>
</dbReference>
<evidence type="ECO:0000313" key="3">
    <source>
        <dbReference type="EMBL" id="CAG5131583.1"/>
    </source>
</evidence>
<reference evidence="3" key="1">
    <citation type="submission" date="2021-04" db="EMBL/GenBank/DDBJ databases">
        <authorList>
            <consortium name="Molecular Ecology Group"/>
        </authorList>
    </citation>
    <scope>NUCLEOTIDE SEQUENCE</scope>
</reference>
<dbReference type="Proteomes" id="UP000678393">
    <property type="component" value="Unassembled WGS sequence"/>
</dbReference>
<protein>
    <recommendedName>
        <fullName evidence="2">Macro domain-containing protein</fullName>
    </recommendedName>
</protein>
<dbReference type="PANTHER" id="PTHR11106">
    <property type="entry name" value="GANGLIOSIDE INDUCED DIFFERENTIATION ASSOCIATED PROTEIN 2-RELATED"/>
    <property type="match status" value="1"/>
</dbReference>
<feature type="non-terminal residue" evidence="3">
    <location>
        <position position="421"/>
    </location>
</feature>
<evidence type="ECO:0000259" key="2">
    <source>
        <dbReference type="PROSITE" id="PS51154"/>
    </source>
</evidence>
<feature type="region of interest" description="Disordered" evidence="1">
    <location>
        <begin position="141"/>
        <end position="165"/>
    </location>
</feature>
<sequence>SIDPLIIEKDWPSQDDLTKLVEALKSLIHPNSKNCDLEERQGESLELQATRENVKSRDSEHMLPKQINGYEQLTKHSQTTCDDSRNTDVHALGKNDDKHDLIKGFQELKIKYVSADQGESDSAKKVFEENAMVSVHGRQEDALQIKKSTPDKEKEAPASKDATIGPKGTEELINIRSHAALLSLEGGYEKDNIPATRLLERESHDIQRNKALRKIENNETVFKKVKSQKSKNDVGDPTDLQPHKLTHRKDAISCALPEGPLLQKLDVAHKKNTGDSERNIFTKNHNAYYVRTERIKLKVHVLKSDITKLDVDCIVNASNKRLQHGGGVSKAISLAAGPALNKECEAFINTGKLVAVTDIFLSTGGNLSAKCVMHAVGPKWDAYDDKSKAQCFDDLRHTVIRCLVEAGRQGFTSIALPSISA</sequence>
<dbReference type="Pfam" id="PF01661">
    <property type="entry name" value="Macro"/>
    <property type="match status" value="1"/>
</dbReference>
<dbReference type="Gene3D" id="3.40.220.10">
    <property type="entry name" value="Leucine Aminopeptidase, subunit E, domain 1"/>
    <property type="match status" value="1"/>
</dbReference>
<comment type="caution">
    <text evidence="3">The sequence shown here is derived from an EMBL/GenBank/DDBJ whole genome shotgun (WGS) entry which is preliminary data.</text>
</comment>
<keyword evidence="4" id="KW-1185">Reference proteome</keyword>